<comment type="caution">
    <text evidence="6">The sequence shown here is derived from an EMBL/GenBank/DDBJ whole genome shotgun (WGS) entry which is preliminary data.</text>
</comment>
<dbReference type="GO" id="GO:0034464">
    <property type="term" value="C:BBSome"/>
    <property type="evidence" value="ECO:0007669"/>
    <property type="project" value="InterPro"/>
</dbReference>
<evidence type="ECO:0000259" key="2">
    <source>
        <dbReference type="Pfam" id="PF14728"/>
    </source>
</evidence>
<accession>A0A250XK42</accession>
<organism evidence="6 7">
    <name type="scientific">Chlamydomonas eustigma</name>
    <dbReference type="NCBI Taxonomy" id="1157962"/>
    <lineage>
        <taxon>Eukaryota</taxon>
        <taxon>Viridiplantae</taxon>
        <taxon>Chlorophyta</taxon>
        <taxon>core chlorophytes</taxon>
        <taxon>Chlorophyceae</taxon>
        <taxon>CS clade</taxon>
        <taxon>Chlamydomonadales</taxon>
        <taxon>Chlamydomonadaceae</taxon>
        <taxon>Chlamydomonas</taxon>
    </lineage>
</organism>
<dbReference type="EMBL" id="BEGY01000098">
    <property type="protein sequence ID" value="GAX83403.1"/>
    <property type="molecule type" value="Genomic_DNA"/>
</dbReference>
<dbReference type="STRING" id="1157962.A0A250XK42"/>
<dbReference type="Pfam" id="PF23339">
    <property type="entry name" value="PTHB1_CtH"/>
    <property type="match status" value="1"/>
</dbReference>
<evidence type="ECO:0008006" key="8">
    <source>
        <dbReference type="Google" id="ProtNLM"/>
    </source>
</evidence>
<dbReference type="InterPro" id="IPR055363">
    <property type="entry name" value="PTHB1_hp_dom"/>
</dbReference>
<feature type="domain" description="PTHB1 C-terminal helix bundle" evidence="5">
    <location>
        <begin position="761"/>
        <end position="833"/>
    </location>
</feature>
<feature type="domain" description="PTHB1 platform" evidence="3">
    <location>
        <begin position="527"/>
        <end position="633"/>
    </location>
</feature>
<dbReference type="Pfam" id="PF14728">
    <property type="entry name" value="PTHB1_GAE"/>
    <property type="match status" value="1"/>
</dbReference>
<dbReference type="InterPro" id="IPR028074">
    <property type="entry name" value="PHTB1_GAE_dom"/>
</dbReference>
<dbReference type="AlphaFoldDB" id="A0A250XK42"/>
<dbReference type="Pfam" id="PF23337">
    <property type="entry name" value="PTHB1_pf"/>
    <property type="match status" value="1"/>
</dbReference>
<dbReference type="Pfam" id="PF23338">
    <property type="entry name" value="PTHB1_hp"/>
    <property type="match status" value="1"/>
</dbReference>
<dbReference type="Pfam" id="PF14727">
    <property type="entry name" value="PHTB1_N"/>
    <property type="match status" value="1"/>
</dbReference>
<dbReference type="GO" id="GO:0016020">
    <property type="term" value="C:membrane"/>
    <property type="evidence" value="ECO:0007669"/>
    <property type="project" value="TreeGrafter"/>
</dbReference>
<evidence type="ECO:0000259" key="5">
    <source>
        <dbReference type="Pfam" id="PF23339"/>
    </source>
</evidence>
<dbReference type="InterPro" id="IPR026511">
    <property type="entry name" value="PTHB1"/>
</dbReference>
<feature type="domain" description="PTHB1 hairpin" evidence="4">
    <location>
        <begin position="655"/>
        <end position="755"/>
    </location>
</feature>
<dbReference type="InterPro" id="IPR055362">
    <property type="entry name" value="PTHB1_pf_dom"/>
</dbReference>
<keyword evidence="7" id="KW-1185">Reference proteome</keyword>
<dbReference type="OrthoDB" id="10262646at2759"/>
<proteinExistence type="predicted"/>
<feature type="domain" description="PTHB1 GAE" evidence="2">
    <location>
        <begin position="448"/>
        <end position="518"/>
    </location>
</feature>
<dbReference type="InterPro" id="IPR028073">
    <property type="entry name" value="PHTB1_N_dom"/>
</dbReference>
<reference evidence="6 7" key="1">
    <citation type="submission" date="2017-08" db="EMBL/GenBank/DDBJ databases">
        <title>Acidophilic green algal genome provides insights into adaptation to an acidic environment.</title>
        <authorList>
            <person name="Hirooka S."/>
            <person name="Hirose Y."/>
            <person name="Kanesaki Y."/>
            <person name="Higuchi S."/>
            <person name="Fujiwara T."/>
            <person name="Onuma R."/>
            <person name="Era A."/>
            <person name="Ohbayashi R."/>
            <person name="Uzuka A."/>
            <person name="Nozaki H."/>
            <person name="Yoshikawa H."/>
            <person name="Miyagishima S.Y."/>
        </authorList>
    </citation>
    <scope>NUCLEOTIDE SEQUENCE [LARGE SCALE GENOMIC DNA]</scope>
    <source>
        <strain evidence="6 7">NIES-2499</strain>
    </source>
</reference>
<feature type="domain" description="PTHB1 N-terminal" evidence="1">
    <location>
        <begin position="1"/>
        <end position="361"/>
    </location>
</feature>
<gene>
    <name evidence="6" type="ORF">CEUSTIGMA_g10828.t1</name>
</gene>
<evidence type="ECO:0000259" key="1">
    <source>
        <dbReference type="Pfam" id="PF14727"/>
    </source>
</evidence>
<dbReference type="InterPro" id="IPR055364">
    <property type="entry name" value="PTHB1_CtH_dom"/>
</dbReference>
<protein>
    <recommendedName>
        <fullName evidence="8">Protein PTHB1</fullName>
    </recommendedName>
</protein>
<evidence type="ECO:0000313" key="6">
    <source>
        <dbReference type="EMBL" id="GAX83403.1"/>
    </source>
</evidence>
<dbReference type="GO" id="GO:0060271">
    <property type="term" value="P:cilium assembly"/>
    <property type="evidence" value="ECO:0007669"/>
    <property type="project" value="TreeGrafter"/>
</dbReference>
<dbReference type="PANTHER" id="PTHR20991">
    <property type="entry name" value="PARATHYROID HORMONE-RESPONSIVE B1 GENE"/>
    <property type="match status" value="1"/>
</dbReference>
<dbReference type="PANTHER" id="PTHR20991:SF0">
    <property type="entry name" value="PROTEIN PTHB1"/>
    <property type="match status" value="1"/>
</dbReference>
<sequence length="867" mass="95059">MSLFKAREWWHASVGQGEEFDVGSMCIQISDTSSIPTIVTGSFKGVLRIYRVTSRDYKVDDLLLEQELDAPILQVESGRFSSTGGIQLAVLHPRKLVVYNAMSVESNYMQLNKLFEHGLEHTAANLTYGPFGGASGLDYICVQSFDGLLSIFECESFTFARFLPNFLIPGPLAYCEQSDSFVTCSSSFELESYKYKGLAAASGEKPTDVGSASMGYHTSKRVQADWRLVLGEVALDIRPGKISQGLQAYQADIVVLCEHNVFVVSSIGQITFQKRLEYHPACFCTYPVPGAKTAGGPENLLVATHTRNLLVYRGTTLAWSAHTDTQPVAVAVADLGPSLRGVIITLDDSGALVVSYLGTDPMLTPMGLMEGKDLDYEAMAREHRSLAAVIREHSGGARVEPASQLLLKTQIPSRFDYDDGADGRLSSSDGIKPHRKLTVKLYLVYHGPSSEIDAVQLHVKAPEPVLCENPLVVLPYISNDPLEPSLALISFLPGNGGLPASSTAVISVSYTTTSGETRAQSIEIELPLCLFCSVTVPVKSATFKITVCTNRTPPQLTALYEDLLSQVGVGTSQALSSGSAGANVLSFLYYSGHNCTILVSKQGGKYRLQSDRLEAIWLTLHELQKRLHAYYVAADDGALPSDGEGPLRITFEDALPMDDFFEVVDHHFEIRLRAGDLRKKLEDRAIQFRNIEKRLLMKFKDKNPSPLNQLDFLMDETYDSIMETGSVLDVAMEQLADAANKLACTVQLILILIRYRFQCTAEEFSVLKSYLSPEVVDGPEIGWEECVEAGMMHLLRSSLAKSSKETSVSIPMPTPAKDTSKLRKHIGLVLERLAKGMRMTLDPDDLSEASNAAATLSRTRSTKQAMY</sequence>
<evidence type="ECO:0000259" key="3">
    <source>
        <dbReference type="Pfam" id="PF23337"/>
    </source>
</evidence>
<dbReference type="Proteomes" id="UP000232323">
    <property type="component" value="Unassembled WGS sequence"/>
</dbReference>
<evidence type="ECO:0000313" key="7">
    <source>
        <dbReference type="Proteomes" id="UP000232323"/>
    </source>
</evidence>
<name>A0A250XK42_9CHLO</name>
<evidence type="ECO:0000259" key="4">
    <source>
        <dbReference type="Pfam" id="PF23338"/>
    </source>
</evidence>